<dbReference type="Pfam" id="PF07690">
    <property type="entry name" value="MFS_1"/>
    <property type="match status" value="1"/>
</dbReference>
<dbReference type="PANTHER" id="PTHR11662">
    <property type="entry name" value="SOLUTE CARRIER FAMILY 17"/>
    <property type="match status" value="1"/>
</dbReference>
<evidence type="ECO:0000256" key="5">
    <source>
        <dbReference type="SAM" id="Phobius"/>
    </source>
</evidence>
<evidence type="ECO:0000313" key="7">
    <source>
        <dbReference type="EMBL" id="SIO48776.1"/>
    </source>
</evidence>
<feature type="transmembrane region" description="Helical" evidence="5">
    <location>
        <begin position="361"/>
        <end position="382"/>
    </location>
</feature>
<organism evidence="7 8">
    <name type="scientific">Paraburkholderia phenazinium</name>
    <dbReference type="NCBI Taxonomy" id="60549"/>
    <lineage>
        <taxon>Bacteria</taxon>
        <taxon>Pseudomonadati</taxon>
        <taxon>Pseudomonadota</taxon>
        <taxon>Betaproteobacteria</taxon>
        <taxon>Burkholderiales</taxon>
        <taxon>Burkholderiaceae</taxon>
        <taxon>Paraburkholderia</taxon>
    </lineage>
</organism>
<dbReference type="Gene3D" id="1.20.1250.20">
    <property type="entry name" value="MFS general substrate transporter like domains"/>
    <property type="match status" value="2"/>
</dbReference>
<proteinExistence type="predicted"/>
<feature type="transmembrane region" description="Helical" evidence="5">
    <location>
        <begin position="33"/>
        <end position="53"/>
    </location>
</feature>
<comment type="subcellular location">
    <subcellularLocation>
        <location evidence="1">Membrane</location>
        <topology evidence="1">Multi-pass membrane protein</topology>
    </subcellularLocation>
</comment>
<feature type="transmembrane region" description="Helical" evidence="5">
    <location>
        <begin position="100"/>
        <end position="120"/>
    </location>
</feature>
<dbReference type="RefSeq" id="WP_074267289.1">
    <property type="nucleotide sequence ID" value="NZ_FSRM01000002.1"/>
</dbReference>
<dbReference type="Proteomes" id="UP000184693">
    <property type="component" value="Unassembled WGS sequence"/>
</dbReference>
<dbReference type="InterPro" id="IPR020846">
    <property type="entry name" value="MFS_dom"/>
</dbReference>
<feature type="transmembrane region" description="Helical" evidence="5">
    <location>
        <begin position="388"/>
        <end position="411"/>
    </location>
</feature>
<evidence type="ECO:0000256" key="4">
    <source>
        <dbReference type="ARBA" id="ARBA00023136"/>
    </source>
</evidence>
<feature type="transmembrane region" description="Helical" evidence="5">
    <location>
        <begin position="162"/>
        <end position="183"/>
    </location>
</feature>
<evidence type="ECO:0000313" key="8">
    <source>
        <dbReference type="Proteomes" id="UP000184693"/>
    </source>
</evidence>
<dbReference type="PANTHER" id="PTHR11662:SF399">
    <property type="entry name" value="FI19708P1-RELATED"/>
    <property type="match status" value="1"/>
</dbReference>
<feature type="transmembrane region" description="Helical" evidence="5">
    <location>
        <begin position="266"/>
        <end position="290"/>
    </location>
</feature>
<dbReference type="OrthoDB" id="8596007at2"/>
<evidence type="ECO:0000256" key="1">
    <source>
        <dbReference type="ARBA" id="ARBA00004141"/>
    </source>
</evidence>
<sequence>MSSSTETTAVSAANSHLGASECRSTPYSAARKTFLLIMLLASWILANADRMAMSISIVPITRDFNLDARSAGLVLSAFYVSYSLMQLAAGWLGDRFGSRLVLVFSVACWSVFTGLTGFASTFAALFAIRVLFGIGEGGFVPASTVTIAEAFLHRDRARAKSLVIGASFLGSAVGSSAIATLIHNHGWRYAYHAFGVVGIIVAVVLWFAIKPAKRRARTAGQAGFRKLFALPMLRKTMLIFFFSNIVYVALISWMPAFLIRTRHIDILHAGLASSIPYLIAFACLNGVGWLLDKAGQGRERQFMLMGGATAFVFLAAMALAHSLTSLLAMWTLCLVGYTVIYGTVFAIPLKHMQDTSVGTAAGIINFGGQLAAAIAPAMIGMLVDLTPGSYLCAYAALLVAALGAVLVAWTWRPASADRPARLA</sequence>
<dbReference type="InterPro" id="IPR050382">
    <property type="entry name" value="MFS_Na/Anion_cotransporter"/>
</dbReference>
<keyword evidence="4 5" id="KW-0472">Membrane</keyword>
<dbReference type="EMBL" id="FSRM01000002">
    <property type="protein sequence ID" value="SIO48776.1"/>
    <property type="molecule type" value="Genomic_DNA"/>
</dbReference>
<name>A0A1N6JXJ7_9BURK</name>
<feature type="transmembrane region" description="Helical" evidence="5">
    <location>
        <begin position="236"/>
        <end position="254"/>
    </location>
</feature>
<feature type="transmembrane region" description="Helical" evidence="5">
    <location>
        <begin position="189"/>
        <end position="209"/>
    </location>
</feature>
<feature type="domain" description="Major facilitator superfamily (MFS) profile" evidence="6">
    <location>
        <begin position="35"/>
        <end position="416"/>
    </location>
</feature>
<keyword evidence="3 5" id="KW-1133">Transmembrane helix</keyword>
<dbReference type="CDD" id="cd17319">
    <property type="entry name" value="MFS_ExuT_GudP_like"/>
    <property type="match status" value="1"/>
</dbReference>
<keyword evidence="2 5" id="KW-0812">Transmembrane</keyword>
<feature type="transmembrane region" description="Helical" evidence="5">
    <location>
        <begin position="126"/>
        <end position="150"/>
    </location>
</feature>
<feature type="transmembrane region" description="Helical" evidence="5">
    <location>
        <begin position="327"/>
        <end position="349"/>
    </location>
</feature>
<evidence type="ECO:0000256" key="2">
    <source>
        <dbReference type="ARBA" id="ARBA00022692"/>
    </source>
</evidence>
<dbReference type="AlphaFoldDB" id="A0A1N6JXJ7"/>
<dbReference type="SUPFAM" id="SSF103473">
    <property type="entry name" value="MFS general substrate transporter"/>
    <property type="match status" value="1"/>
</dbReference>
<gene>
    <name evidence="7" type="ORF">SAMN05444168_5294</name>
</gene>
<feature type="transmembrane region" description="Helical" evidence="5">
    <location>
        <begin position="302"/>
        <end position="321"/>
    </location>
</feature>
<evidence type="ECO:0000256" key="3">
    <source>
        <dbReference type="ARBA" id="ARBA00022989"/>
    </source>
</evidence>
<accession>A0A1N6JXJ7</accession>
<dbReference type="GO" id="GO:0022857">
    <property type="term" value="F:transmembrane transporter activity"/>
    <property type="evidence" value="ECO:0007669"/>
    <property type="project" value="InterPro"/>
</dbReference>
<feature type="transmembrane region" description="Helical" evidence="5">
    <location>
        <begin position="73"/>
        <end position="93"/>
    </location>
</feature>
<evidence type="ECO:0000259" key="6">
    <source>
        <dbReference type="PROSITE" id="PS50850"/>
    </source>
</evidence>
<protein>
    <submittedName>
        <fullName evidence="7">Sugar phosphate permease</fullName>
    </submittedName>
</protein>
<dbReference type="GO" id="GO:0016020">
    <property type="term" value="C:membrane"/>
    <property type="evidence" value="ECO:0007669"/>
    <property type="project" value="UniProtKB-SubCell"/>
</dbReference>
<dbReference type="PROSITE" id="PS50850">
    <property type="entry name" value="MFS"/>
    <property type="match status" value="1"/>
</dbReference>
<reference evidence="7 8" key="1">
    <citation type="submission" date="2016-11" db="EMBL/GenBank/DDBJ databases">
        <authorList>
            <person name="Jaros S."/>
            <person name="Januszkiewicz K."/>
            <person name="Wedrychowicz H."/>
        </authorList>
    </citation>
    <scope>NUCLEOTIDE SEQUENCE [LARGE SCALE GENOMIC DNA]</scope>
    <source>
        <strain evidence="7 8">GAS86</strain>
    </source>
</reference>
<dbReference type="InterPro" id="IPR036259">
    <property type="entry name" value="MFS_trans_sf"/>
</dbReference>
<dbReference type="InterPro" id="IPR011701">
    <property type="entry name" value="MFS"/>
</dbReference>